<dbReference type="AlphaFoldDB" id="A0A366FSM1"/>
<evidence type="ECO:0000256" key="2">
    <source>
        <dbReference type="SAM" id="SignalP"/>
    </source>
</evidence>
<organism evidence="4 5">
    <name type="scientific">Roseiarcus fermentans</name>
    <dbReference type="NCBI Taxonomy" id="1473586"/>
    <lineage>
        <taxon>Bacteria</taxon>
        <taxon>Pseudomonadati</taxon>
        <taxon>Pseudomonadota</taxon>
        <taxon>Alphaproteobacteria</taxon>
        <taxon>Hyphomicrobiales</taxon>
        <taxon>Roseiarcaceae</taxon>
        <taxon>Roseiarcus</taxon>
    </lineage>
</organism>
<protein>
    <recommendedName>
        <fullName evidence="3">Extensin-like C-terminal domain-containing protein</fullName>
    </recommendedName>
</protein>
<keyword evidence="5" id="KW-1185">Reference proteome</keyword>
<proteinExistence type="predicted"/>
<sequence length="287" mass="29314">MPGMTRPSRLAPVLRLALAAMAAAADAGTLDAGARTRLVSDAQGAAVMVADAASPVVPHPAQVRRRRDSGPGPPTAPPARQPPPGTASEVGAPTSSAAMSASDAARCFADLAARKVGFEQTNAVKLGHCELSGAVRLLSVATPFGDVLVSGGPTMLCGFAGQFSGWVRDVAAPMTLAYTGRKLAAIEIVSAFACRARADKPGAVPSEHARGDAVDVAAFVLADHSRVRVGQDASEAPLADDLVHALRMTACGYFTTVLGPGSDPAHADHLHFDSALHGATPNYRICQ</sequence>
<comment type="caution">
    <text evidence="4">The sequence shown here is derived from an EMBL/GenBank/DDBJ whole genome shotgun (WGS) entry which is preliminary data.</text>
</comment>
<keyword evidence="2" id="KW-0732">Signal</keyword>
<gene>
    <name evidence="4" type="ORF">DFR50_102110</name>
</gene>
<feature type="domain" description="Extensin-like C-terminal" evidence="3">
    <location>
        <begin position="106"/>
        <end position="287"/>
    </location>
</feature>
<feature type="chain" id="PRO_5016966543" description="Extensin-like C-terminal domain-containing protein" evidence="2">
    <location>
        <begin position="23"/>
        <end position="287"/>
    </location>
</feature>
<evidence type="ECO:0000259" key="3">
    <source>
        <dbReference type="Pfam" id="PF06904"/>
    </source>
</evidence>
<evidence type="ECO:0000256" key="1">
    <source>
        <dbReference type="SAM" id="MobiDB-lite"/>
    </source>
</evidence>
<accession>A0A366FSM1</accession>
<name>A0A366FSM1_9HYPH</name>
<evidence type="ECO:0000313" key="4">
    <source>
        <dbReference type="EMBL" id="RBP17618.1"/>
    </source>
</evidence>
<dbReference type="InterPro" id="IPR009683">
    <property type="entry name" value="Extensin-like_C"/>
</dbReference>
<dbReference type="Proteomes" id="UP000253529">
    <property type="component" value="Unassembled WGS sequence"/>
</dbReference>
<feature type="compositionally biased region" description="Pro residues" evidence="1">
    <location>
        <begin position="71"/>
        <end position="85"/>
    </location>
</feature>
<dbReference type="Pfam" id="PF06904">
    <property type="entry name" value="Extensin-like_C"/>
    <property type="match status" value="1"/>
</dbReference>
<feature type="signal peptide" evidence="2">
    <location>
        <begin position="1"/>
        <end position="22"/>
    </location>
</feature>
<evidence type="ECO:0000313" key="5">
    <source>
        <dbReference type="Proteomes" id="UP000253529"/>
    </source>
</evidence>
<reference evidence="4 5" key="1">
    <citation type="submission" date="2018-06" db="EMBL/GenBank/DDBJ databases">
        <title>Genomic Encyclopedia of Type Strains, Phase IV (KMG-IV): sequencing the most valuable type-strain genomes for metagenomic binning, comparative biology and taxonomic classification.</title>
        <authorList>
            <person name="Goeker M."/>
        </authorList>
    </citation>
    <scope>NUCLEOTIDE SEQUENCE [LARGE SCALE GENOMIC DNA]</scope>
    <source>
        <strain evidence="4 5">DSM 24875</strain>
    </source>
</reference>
<dbReference type="EMBL" id="QNRK01000002">
    <property type="protein sequence ID" value="RBP17618.1"/>
    <property type="molecule type" value="Genomic_DNA"/>
</dbReference>
<feature type="region of interest" description="Disordered" evidence="1">
    <location>
        <begin position="56"/>
        <end position="95"/>
    </location>
</feature>